<keyword evidence="9" id="KW-0804">Transcription</keyword>
<dbReference type="FunFam" id="3.30.160.60:FF:000508">
    <property type="entry name" value="Myeloid zinc finger 1"/>
    <property type="match status" value="1"/>
</dbReference>
<feature type="domain" description="C2H2-type" evidence="13">
    <location>
        <begin position="198"/>
        <end position="225"/>
    </location>
</feature>
<dbReference type="PROSITE" id="PS51915">
    <property type="entry name" value="ZAD"/>
    <property type="match status" value="1"/>
</dbReference>
<evidence type="ECO:0000256" key="8">
    <source>
        <dbReference type="ARBA" id="ARBA00023125"/>
    </source>
</evidence>
<dbReference type="PROSITE" id="PS50157">
    <property type="entry name" value="ZINC_FINGER_C2H2_2"/>
    <property type="match status" value="5"/>
</dbReference>
<evidence type="ECO:0000256" key="9">
    <source>
        <dbReference type="ARBA" id="ARBA00023163"/>
    </source>
</evidence>
<dbReference type="SUPFAM" id="SSF57667">
    <property type="entry name" value="beta-beta-alpha zinc fingers"/>
    <property type="match status" value="3"/>
</dbReference>
<feature type="domain" description="C2H2-type" evidence="13">
    <location>
        <begin position="282"/>
        <end position="309"/>
    </location>
</feature>
<evidence type="ECO:0000256" key="6">
    <source>
        <dbReference type="ARBA" id="ARBA00022833"/>
    </source>
</evidence>
<reference evidence="15" key="2">
    <citation type="submission" date="2020-05" db="UniProtKB">
        <authorList>
            <consortium name="EnsemblMetazoa"/>
        </authorList>
    </citation>
    <scope>IDENTIFICATION</scope>
    <source>
        <strain evidence="15">MINIMUS1</strain>
    </source>
</reference>
<dbReference type="Proteomes" id="UP000075920">
    <property type="component" value="Unassembled WGS sequence"/>
</dbReference>
<sequence>MDFEKKFVKLPDVCRVCFSEDSDGQTDLYHIDDVYVKPNSAEHINSFRDILGIFVNDEFETHNELIPTSICANCTSRAQNAYQFVEQCQQSDKLLEQYFKSISTTKVHETGTELPISEQFSPEADKKVDIVNDEPETNVECDREKSVELAVIESQKLQWKTETKGKRWFCDSCPKSFSQPQTLRRHYRIHDDTGHSKKACALCGRQFLRSDDLTRHIRTHTGERPYACKLCSKSYKQGSELKEHMLTHSREKHFKCSLCSKQFSSRNGLYVHLKVHKGEKKHACPHCSKRFTTSSERISHIRHIHTAKK</sequence>
<feature type="domain" description="C2H2-type" evidence="13">
    <location>
        <begin position="226"/>
        <end position="253"/>
    </location>
</feature>
<dbReference type="FunFam" id="3.30.160.60:FF:000671">
    <property type="entry name" value="Zinc finger protein 26"/>
    <property type="match status" value="1"/>
</dbReference>
<evidence type="ECO:0000256" key="1">
    <source>
        <dbReference type="ARBA" id="ARBA00004123"/>
    </source>
</evidence>
<keyword evidence="5 11" id="KW-0863">Zinc-finger</keyword>
<dbReference type="GO" id="GO:0005634">
    <property type="term" value="C:nucleus"/>
    <property type="evidence" value="ECO:0007669"/>
    <property type="project" value="UniProtKB-SubCell"/>
</dbReference>
<evidence type="ECO:0000256" key="3">
    <source>
        <dbReference type="ARBA" id="ARBA00022723"/>
    </source>
</evidence>
<dbReference type="InterPro" id="IPR013087">
    <property type="entry name" value="Znf_C2H2_type"/>
</dbReference>
<keyword evidence="10" id="KW-0539">Nucleus</keyword>
<dbReference type="SUPFAM" id="SSF57716">
    <property type="entry name" value="Glucocorticoid receptor-like (DNA-binding domain)"/>
    <property type="match status" value="1"/>
</dbReference>
<protein>
    <recommendedName>
        <fullName evidence="17">Protein krueppel</fullName>
    </recommendedName>
</protein>
<dbReference type="Gene3D" id="3.30.160.60">
    <property type="entry name" value="Classic Zinc Finger"/>
    <property type="match status" value="5"/>
</dbReference>
<dbReference type="AlphaFoldDB" id="A0A182WQM9"/>
<evidence type="ECO:0000313" key="16">
    <source>
        <dbReference type="Proteomes" id="UP000075920"/>
    </source>
</evidence>
<dbReference type="GO" id="GO:0042802">
    <property type="term" value="F:identical protein binding"/>
    <property type="evidence" value="ECO:0007669"/>
    <property type="project" value="UniProtKB-ARBA"/>
</dbReference>
<keyword evidence="7" id="KW-0805">Transcription regulation</keyword>
<dbReference type="SMART" id="SM00868">
    <property type="entry name" value="zf-AD"/>
    <property type="match status" value="1"/>
</dbReference>
<feature type="domain" description="C2H2-type" evidence="13">
    <location>
        <begin position="168"/>
        <end position="190"/>
    </location>
</feature>
<dbReference type="GO" id="GO:0008270">
    <property type="term" value="F:zinc ion binding"/>
    <property type="evidence" value="ECO:0007669"/>
    <property type="project" value="UniProtKB-UniRule"/>
</dbReference>
<dbReference type="Gene3D" id="3.40.1800.20">
    <property type="match status" value="1"/>
</dbReference>
<dbReference type="PANTHER" id="PTHR24394:SF44">
    <property type="entry name" value="ZINC FINGER PROTEIN 271-LIKE"/>
    <property type="match status" value="1"/>
</dbReference>
<dbReference type="PANTHER" id="PTHR24394">
    <property type="entry name" value="ZINC FINGER PROTEIN"/>
    <property type="match status" value="1"/>
</dbReference>
<dbReference type="SMART" id="SM00355">
    <property type="entry name" value="ZnF_C2H2"/>
    <property type="match status" value="5"/>
</dbReference>
<evidence type="ECO:0000259" key="13">
    <source>
        <dbReference type="PROSITE" id="PS50157"/>
    </source>
</evidence>
<dbReference type="EnsemblMetazoa" id="AMIN015517-RA">
    <property type="protein sequence ID" value="AMIN015517-PA"/>
    <property type="gene ID" value="AMIN015517"/>
</dbReference>
<keyword evidence="4" id="KW-0677">Repeat</keyword>
<feature type="binding site" evidence="12">
    <location>
        <position position="71"/>
    </location>
    <ligand>
        <name>Zn(2+)</name>
        <dbReference type="ChEBI" id="CHEBI:29105"/>
    </ligand>
</feature>
<feature type="binding site" evidence="12">
    <location>
        <position position="17"/>
    </location>
    <ligand>
        <name>Zn(2+)</name>
        <dbReference type="ChEBI" id="CHEBI:29105"/>
    </ligand>
</feature>
<evidence type="ECO:0000256" key="7">
    <source>
        <dbReference type="ARBA" id="ARBA00023015"/>
    </source>
</evidence>
<evidence type="ECO:0000259" key="14">
    <source>
        <dbReference type="PROSITE" id="PS51915"/>
    </source>
</evidence>
<evidence type="ECO:0000256" key="11">
    <source>
        <dbReference type="PROSITE-ProRule" id="PRU00042"/>
    </source>
</evidence>
<evidence type="ECO:0000256" key="4">
    <source>
        <dbReference type="ARBA" id="ARBA00022737"/>
    </source>
</evidence>
<dbReference type="PROSITE" id="PS00028">
    <property type="entry name" value="ZINC_FINGER_C2H2_1"/>
    <property type="match status" value="5"/>
</dbReference>
<evidence type="ECO:0000256" key="5">
    <source>
        <dbReference type="ARBA" id="ARBA00022771"/>
    </source>
</evidence>
<reference evidence="16" key="1">
    <citation type="submission" date="2013-03" db="EMBL/GenBank/DDBJ databases">
        <title>The Genome Sequence of Anopheles minimus MINIMUS1.</title>
        <authorList>
            <consortium name="The Broad Institute Genomics Platform"/>
            <person name="Neafsey D.E."/>
            <person name="Walton C."/>
            <person name="Walker B."/>
            <person name="Young S.K."/>
            <person name="Zeng Q."/>
            <person name="Gargeya S."/>
            <person name="Fitzgerald M."/>
            <person name="Haas B."/>
            <person name="Abouelleil A."/>
            <person name="Allen A.W."/>
            <person name="Alvarado L."/>
            <person name="Arachchi H.M."/>
            <person name="Berlin A.M."/>
            <person name="Chapman S.B."/>
            <person name="Gainer-Dewar J."/>
            <person name="Goldberg J."/>
            <person name="Griggs A."/>
            <person name="Gujja S."/>
            <person name="Hansen M."/>
            <person name="Howarth C."/>
            <person name="Imamovic A."/>
            <person name="Ireland A."/>
            <person name="Larimer J."/>
            <person name="McCowan C."/>
            <person name="Murphy C."/>
            <person name="Pearson M."/>
            <person name="Poon T.W."/>
            <person name="Priest M."/>
            <person name="Roberts A."/>
            <person name="Saif S."/>
            <person name="Shea T."/>
            <person name="Sisk P."/>
            <person name="Sykes S."/>
            <person name="Wortman J."/>
            <person name="Nusbaum C."/>
            <person name="Birren B."/>
        </authorList>
    </citation>
    <scope>NUCLEOTIDE SEQUENCE [LARGE SCALE GENOMIC DNA]</scope>
    <source>
        <strain evidence="16">MINIMUS1</strain>
    </source>
</reference>
<feature type="domain" description="C2H2-type" evidence="13">
    <location>
        <begin position="254"/>
        <end position="281"/>
    </location>
</feature>
<accession>A0A182WQM9</accession>
<feature type="binding site" evidence="12">
    <location>
        <position position="74"/>
    </location>
    <ligand>
        <name>Zn(2+)</name>
        <dbReference type="ChEBI" id="CHEBI:29105"/>
    </ligand>
</feature>
<proteinExistence type="inferred from homology"/>
<keyword evidence="3 12" id="KW-0479">Metal-binding</keyword>
<feature type="binding site" evidence="12">
    <location>
        <position position="14"/>
    </location>
    <ligand>
        <name>Zn(2+)</name>
        <dbReference type="ChEBI" id="CHEBI:29105"/>
    </ligand>
</feature>
<dbReference type="InterPro" id="IPR036236">
    <property type="entry name" value="Znf_C2H2_sf"/>
</dbReference>
<evidence type="ECO:0000256" key="12">
    <source>
        <dbReference type="PROSITE-ProRule" id="PRU01263"/>
    </source>
</evidence>
<evidence type="ECO:0000256" key="10">
    <source>
        <dbReference type="ARBA" id="ARBA00023242"/>
    </source>
</evidence>
<keyword evidence="6 12" id="KW-0862">Zinc</keyword>
<dbReference type="STRING" id="112268.A0A182WQM9"/>
<dbReference type="Pfam" id="PF00096">
    <property type="entry name" value="zf-C2H2"/>
    <property type="match status" value="4"/>
</dbReference>
<evidence type="ECO:0008006" key="17">
    <source>
        <dbReference type="Google" id="ProtNLM"/>
    </source>
</evidence>
<dbReference type="Pfam" id="PF07776">
    <property type="entry name" value="zf-AD"/>
    <property type="match status" value="1"/>
</dbReference>
<keyword evidence="16" id="KW-1185">Reference proteome</keyword>
<dbReference type="GO" id="GO:0000981">
    <property type="term" value="F:DNA-binding transcription factor activity, RNA polymerase II-specific"/>
    <property type="evidence" value="ECO:0007669"/>
    <property type="project" value="TreeGrafter"/>
</dbReference>
<name>A0A182WQM9_9DIPT</name>
<dbReference type="Pfam" id="PF13894">
    <property type="entry name" value="zf-C2H2_4"/>
    <property type="match status" value="1"/>
</dbReference>
<dbReference type="GO" id="GO:0003677">
    <property type="term" value="F:DNA binding"/>
    <property type="evidence" value="ECO:0007669"/>
    <property type="project" value="UniProtKB-KW"/>
</dbReference>
<evidence type="ECO:0000313" key="15">
    <source>
        <dbReference type="EnsemblMetazoa" id="AMIN015517-PA"/>
    </source>
</evidence>
<keyword evidence="8" id="KW-0238">DNA-binding</keyword>
<dbReference type="InterPro" id="IPR012934">
    <property type="entry name" value="Znf_AD"/>
</dbReference>
<dbReference type="VEuPathDB" id="VectorBase:AMIN015517"/>
<organism evidence="15 16">
    <name type="scientific">Anopheles minimus</name>
    <dbReference type="NCBI Taxonomy" id="112268"/>
    <lineage>
        <taxon>Eukaryota</taxon>
        <taxon>Metazoa</taxon>
        <taxon>Ecdysozoa</taxon>
        <taxon>Arthropoda</taxon>
        <taxon>Hexapoda</taxon>
        <taxon>Insecta</taxon>
        <taxon>Pterygota</taxon>
        <taxon>Neoptera</taxon>
        <taxon>Endopterygota</taxon>
        <taxon>Diptera</taxon>
        <taxon>Nematocera</taxon>
        <taxon>Culicoidea</taxon>
        <taxon>Culicidae</taxon>
        <taxon>Anophelinae</taxon>
        <taxon>Anopheles</taxon>
    </lineage>
</organism>
<comment type="similarity">
    <text evidence="2">Belongs to the krueppel C2H2-type zinc-finger protein family.</text>
</comment>
<feature type="domain" description="ZAD" evidence="14">
    <location>
        <begin position="12"/>
        <end position="98"/>
    </location>
</feature>
<evidence type="ECO:0000256" key="2">
    <source>
        <dbReference type="ARBA" id="ARBA00006991"/>
    </source>
</evidence>
<dbReference type="FunFam" id="3.30.160.60:FF:000100">
    <property type="entry name" value="Zinc finger 45-like"/>
    <property type="match status" value="1"/>
</dbReference>
<comment type="subcellular location">
    <subcellularLocation>
        <location evidence="1">Nucleus</location>
    </subcellularLocation>
</comment>
<dbReference type="FunFam" id="3.30.160.60:FF:001450">
    <property type="entry name" value="zinc finger protein 774"/>
    <property type="match status" value="1"/>
</dbReference>